<evidence type="ECO:0000313" key="6">
    <source>
        <dbReference type="EMBL" id="MBP1855234.1"/>
    </source>
</evidence>
<proteinExistence type="inferred from homology"/>
<dbReference type="EMBL" id="JAGGJX010000002">
    <property type="protein sequence ID" value="MBP1855234.1"/>
    <property type="molecule type" value="Genomic_DNA"/>
</dbReference>
<comment type="similarity">
    <text evidence="1 4">Belongs to the prolyl-tRNA editing family. YbaK/EbsC subfamily.</text>
</comment>
<evidence type="ECO:0000256" key="3">
    <source>
        <dbReference type="ARBA" id="ARBA00023239"/>
    </source>
</evidence>
<dbReference type="EC" id="4.2.-.-" evidence="4"/>
<dbReference type="Gene3D" id="3.90.960.10">
    <property type="entry name" value="YbaK/aminoacyl-tRNA synthetase-associated domain"/>
    <property type="match status" value="1"/>
</dbReference>
<sequence>MNQKTNVMRLLDGKKIAYKYHTYADTDAISGIEVATVLGQDPKHVFKTLVTQGKSKQNYVFVVPVEKDLNLKKAAQSVGEKSIVMIKSKDLLALTGYIHGGCSPIGMKKSLITVIDKSAEELDTVIVSGGKIGYQVELSLDDLKKVVNFKLEDITD</sequence>
<dbReference type="InterPro" id="IPR004369">
    <property type="entry name" value="Prolyl-tRNA_editing_YbaK/EbsC"/>
</dbReference>
<dbReference type="Pfam" id="PF04073">
    <property type="entry name" value="tRNA_edit"/>
    <property type="match status" value="1"/>
</dbReference>
<keyword evidence="6" id="KW-0378">Hydrolase</keyword>
<evidence type="ECO:0000256" key="4">
    <source>
        <dbReference type="PIRNR" id="PIRNR006181"/>
    </source>
</evidence>
<feature type="domain" description="YbaK/aminoacyl-tRNA synthetase-associated" evidence="5">
    <location>
        <begin position="33"/>
        <end position="145"/>
    </location>
</feature>
<dbReference type="InterPro" id="IPR007214">
    <property type="entry name" value="YbaK/aa-tRNA-synth-assoc-dom"/>
</dbReference>
<dbReference type="NCBIfam" id="TIGR00011">
    <property type="entry name" value="YbaK_EbsC"/>
    <property type="match status" value="1"/>
</dbReference>
<dbReference type="SUPFAM" id="SSF55826">
    <property type="entry name" value="YbaK/ProRS associated domain"/>
    <property type="match status" value="1"/>
</dbReference>
<accession>A0ABS4EBC4</accession>
<gene>
    <name evidence="6" type="ORF">J2Z43_001627</name>
</gene>
<dbReference type="RefSeq" id="WP_209456682.1">
    <property type="nucleotide sequence ID" value="NZ_BAAACS010000002.1"/>
</dbReference>
<dbReference type="PIRSF" id="PIRSF006181">
    <property type="entry name" value="EbsC_YbaK"/>
    <property type="match status" value="1"/>
</dbReference>
<dbReference type="PANTHER" id="PTHR30411:SF0">
    <property type="entry name" value="CYS-TRNA(PRO)_CYS-TRNA(CYS) DEACYLASE YBAK"/>
    <property type="match status" value="1"/>
</dbReference>
<keyword evidence="7" id="KW-1185">Reference proteome</keyword>
<reference evidence="6 7" key="1">
    <citation type="submission" date="2021-03" db="EMBL/GenBank/DDBJ databases">
        <title>Genomic Encyclopedia of Type Strains, Phase IV (KMG-IV): sequencing the most valuable type-strain genomes for metagenomic binning, comparative biology and taxonomic classification.</title>
        <authorList>
            <person name="Goeker M."/>
        </authorList>
    </citation>
    <scope>NUCLEOTIDE SEQUENCE [LARGE SCALE GENOMIC DNA]</scope>
    <source>
        <strain evidence="6 7">DSM 1289</strain>
    </source>
</reference>
<keyword evidence="3 4" id="KW-0456">Lyase</keyword>
<name>A0ABS4EBC4_9FIRM</name>
<dbReference type="Proteomes" id="UP000767291">
    <property type="component" value="Unassembled WGS sequence"/>
</dbReference>
<evidence type="ECO:0000313" key="7">
    <source>
        <dbReference type="Proteomes" id="UP000767291"/>
    </source>
</evidence>
<dbReference type="CDD" id="cd00002">
    <property type="entry name" value="YbaK_deacylase"/>
    <property type="match status" value="1"/>
</dbReference>
<dbReference type="InterPro" id="IPR036754">
    <property type="entry name" value="YbaK/aa-tRNA-synt-asso_dom_sf"/>
</dbReference>
<dbReference type="PANTHER" id="PTHR30411">
    <property type="entry name" value="CYTOPLASMIC PROTEIN"/>
    <property type="match status" value="1"/>
</dbReference>
<evidence type="ECO:0000256" key="2">
    <source>
        <dbReference type="ARBA" id="ARBA00022917"/>
    </source>
</evidence>
<evidence type="ECO:0000256" key="1">
    <source>
        <dbReference type="ARBA" id="ARBA00009798"/>
    </source>
</evidence>
<comment type="caution">
    <text evidence="6">The sequence shown here is derived from an EMBL/GenBank/DDBJ whole genome shotgun (WGS) entry which is preliminary data.</text>
</comment>
<keyword evidence="2 4" id="KW-0648">Protein biosynthesis</keyword>
<organism evidence="6 7">
    <name type="scientific">Metaclostridioides mangenotii</name>
    <dbReference type="NCBI Taxonomy" id="1540"/>
    <lineage>
        <taxon>Bacteria</taxon>
        <taxon>Bacillati</taxon>
        <taxon>Bacillota</taxon>
        <taxon>Clostridia</taxon>
        <taxon>Peptostreptococcales</taxon>
        <taxon>Peptostreptococcaceae</taxon>
        <taxon>Metaclostridioides</taxon>
    </lineage>
</organism>
<evidence type="ECO:0000259" key="5">
    <source>
        <dbReference type="Pfam" id="PF04073"/>
    </source>
</evidence>
<protein>
    <recommendedName>
        <fullName evidence="4">Cys-tRNA(Pro)/Cys-tRNA(Cys) deacylase</fullName>
        <ecNumber evidence="4">4.2.-.-</ecNumber>
    </recommendedName>
</protein>
<dbReference type="GO" id="GO:0016787">
    <property type="term" value="F:hydrolase activity"/>
    <property type="evidence" value="ECO:0007669"/>
    <property type="project" value="UniProtKB-KW"/>
</dbReference>